<name>A0A9P6FV42_9FUNG</name>
<accession>A0A9P6FV42</accession>
<reference evidence="1" key="1">
    <citation type="journal article" date="2020" name="Fungal Divers.">
        <title>Resolving the Mortierellaceae phylogeny through synthesis of multi-gene phylogenetics and phylogenomics.</title>
        <authorList>
            <person name="Vandepol N."/>
            <person name="Liber J."/>
            <person name="Desiro A."/>
            <person name="Na H."/>
            <person name="Kennedy M."/>
            <person name="Barry K."/>
            <person name="Grigoriev I.V."/>
            <person name="Miller A.N."/>
            <person name="O'Donnell K."/>
            <person name="Stajich J.E."/>
            <person name="Bonito G."/>
        </authorList>
    </citation>
    <scope>NUCLEOTIDE SEQUENCE</scope>
    <source>
        <strain evidence="1">KOD1015</strain>
    </source>
</reference>
<organism evidence="1 2">
    <name type="scientific">Lunasporangiospora selenospora</name>
    <dbReference type="NCBI Taxonomy" id="979761"/>
    <lineage>
        <taxon>Eukaryota</taxon>
        <taxon>Fungi</taxon>
        <taxon>Fungi incertae sedis</taxon>
        <taxon>Mucoromycota</taxon>
        <taxon>Mortierellomycotina</taxon>
        <taxon>Mortierellomycetes</taxon>
        <taxon>Mortierellales</taxon>
        <taxon>Mortierellaceae</taxon>
        <taxon>Lunasporangiospora</taxon>
    </lineage>
</organism>
<proteinExistence type="predicted"/>
<dbReference type="Proteomes" id="UP000780801">
    <property type="component" value="Unassembled WGS sequence"/>
</dbReference>
<dbReference type="AlphaFoldDB" id="A0A9P6FV42"/>
<dbReference type="OrthoDB" id="2423451at2759"/>
<keyword evidence="2" id="KW-1185">Reference proteome</keyword>
<protein>
    <submittedName>
        <fullName evidence="1">Uncharacterized protein</fullName>
    </submittedName>
</protein>
<gene>
    <name evidence="1" type="ORF">BGW38_000806</name>
</gene>
<evidence type="ECO:0000313" key="2">
    <source>
        <dbReference type="Proteomes" id="UP000780801"/>
    </source>
</evidence>
<evidence type="ECO:0000313" key="1">
    <source>
        <dbReference type="EMBL" id="KAF9581989.1"/>
    </source>
</evidence>
<sequence length="190" mass="20728">MGQLAASCIAQASDNSLYVLAFAYDLNNKSKENKVVALLKSNAPSTPSELKWEVVSTIRTDELYSFDRGFSTIQCIVAPNGSFLAWNYYTDRPVKGSTTQSRPGGFRYDPALPSSGSTTGKGGWVNVDSPISLSWTNPYNENSLISLKNAAGGYDFHHVYSTAKEFVFSTLNTASTPNVMENSPVKWDIS</sequence>
<dbReference type="EMBL" id="JAABOA010001236">
    <property type="protein sequence ID" value="KAF9581989.1"/>
    <property type="molecule type" value="Genomic_DNA"/>
</dbReference>
<comment type="caution">
    <text evidence="1">The sequence shown here is derived from an EMBL/GenBank/DDBJ whole genome shotgun (WGS) entry which is preliminary data.</text>
</comment>
<feature type="non-terminal residue" evidence="1">
    <location>
        <position position="190"/>
    </location>
</feature>